<comment type="caution">
    <text evidence="7">The sequence shown here is derived from an EMBL/GenBank/DDBJ whole genome shotgun (WGS) entry which is preliminary data.</text>
</comment>
<dbReference type="InterPro" id="IPR050377">
    <property type="entry name" value="Radical_SAM_PqqE_MftC-like"/>
</dbReference>
<organism evidence="7 8">
    <name type="scientific">Halobacteriovorax marinus</name>
    <dbReference type="NCBI Taxonomy" id="97084"/>
    <lineage>
        <taxon>Bacteria</taxon>
        <taxon>Pseudomonadati</taxon>
        <taxon>Bdellovibrionota</taxon>
        <taxon>Bacteriovoracia</taxon>
        <taxon>Bacteriovoracales</taxon>
        <taxon>Halobacteriovoraceae</taxon>
        <taxon>Halobacteriovorax</taxon>
    </lineage>
</organism>
<dbReference type="InterPro" id="IPR013785">
    <property type="entry name" value="Aldolase_TIM"/>
</dbReference>
<dbReference type="AlphaFoldDB" id="A0A1Y5FCV6"/>
<dbReference type="Pfam" id="PF04055">
    <property type="entry name" value="Radical_SAM"/>
    <property type="match status" value="1"/>
</dbReference>
<dbReference type="SFLD" id="SFLDG01067">
    <property type="entry name" value="SPASM/twitch_domain_containing"/>
    <property type="match status" value="1"/>
</dbReference>
<reference evidence="8" key="1">
    <citation type="journal article" date="2017" name="Proc. Natl. Acad. Sci. U.S.A.">
        <title>Simulation of Deepwater Horizon oil plume reveals substrate specialization within a complex community of hydrocarbon-degraders.</title>
        <authorList>
            <person name="Hu P."/>
            <person name="Dubinsky E.A."/>
            <person name="Probst A.J."/>
            <person name="Wang J."/>
            <person name="Sieber C.M.K."/>
            <person name="Tom L.M."/>
            <person name="Gardinali P."/>
            <person name="Banfield J.F."/>
            <person name="Atlas R.M."/>
            <person name="Andersen G.L."/>
        </authorList>
    </citation>
    <scope>NUCLEOTIDE SEQUENCE [LARGE SCALE GENOMIC DNA]</scope>
</reference>
<dbReference type="EMBL" id="MAAO01000002">
    <property type="protein sequence ID" value="OUS00190.1"/>
    <property type="molecule type" value="Genomic_DNA"/>
</dbReference>
<feature type="domain" description="Radical SAM core" evidence="6">
    <location>
        <begin position="8"/>
        <end position="142"/>
    </location>
</feature>
<sequence>MKMKELNIILGHKCNYSCTHCVNSSGPDLKSSRLSTLEVENIKSEIINNEPSLILFTGGEPTLYIDDMNTFINCHPSKENATFGITTNGWFGYSKTMTEKTLNKIEKLTFLQVSFDAFHGTETKFENISNIKKYCDDRDITFNISMAISEPMDLLLAQEIIRDLGVKVVFQKVSKVGRAKENNITYKYFSFEESVLDEKCPNIDSFTYIPGQGYSNCCGNLVYNNITDEICHKDFESFTNSNIYNTLKTKTFREILKEKNIDTKKIPNECSSACNLCEYAFKGAI</sequence>
<dbReference type="GO" id="GO:0046872">
    <property type="term" value="F:metal ion binding"/>
    <property type="evidence" value="ECO:0007669"/>
    <property type="project" value="UniProtKB-KW"/>
</dbReference>
<dbReference type="PANTHER" id="PTHR11228">
    <property type="entry name" value="RADICAL SAM DOMAIN PROTEIN"/>
    <property type="match status" value="1"/>
</dbReference>
<keyword evidence="3" id="KW-0479">Metal-binding</keyword>
<dbReference type="SUPFAM" id="SSF102114">
    <property type="entry name" value="Radical SAM enzymes"/>
    <property type="match status" value="1"/>
</dbReference>
<comment type="cofactor">
    <cofactor evidence="1">
        <name>[4Fe-4S] cluster</name>
        <dbReference type="ChEBI" id="CHEBI:49883"/>
    </cofactor>
</comment>
<proteinExistence type="predicted"/>
<dbReference type="Gene3D" id="3.20.20.70">
    <property type="entry name" value="Aldolase class I"/>
    <property type="match status" value="1"/>
</dbReference>
<evidence type="ECO:0000256" key="1">
    <source>
        <dbReference type="ARBA" id="ARBA00001966"/>
    </source>
</evidence>
<name>A0A1Y5FCV6_9BACT</name>
<evidence type="ECO:0000256" key="4">
    <source>
        <dbReference type="ARBA" id="ARBA00023004"/>
    </source>
</evidence>
<keyword evidence="2" id="KW-0949">S-adenosyl-L-methionine</keyword>
<evidence type="ECO:0000259" key="6">
    <source>
        <dbReference type="Pfam" id="PF04055"/>
    </source>
</evidence>
<gene>
    <name evidence="7" type="ORF">A9Q84_03125</name>
</gene>
<keyword evidence="5" id="KW-0411">Iron-sulfur</keyword>
<evidence type="ECO:0000313" key="8">
    <source>
        <dbReference type="Proteomes" id="UP000196531"/>
    </source>
</evidence>
<dbReference type="SFLD" id="SFLDS00029">
    <property type="entry name" value="Radical_SAM"/>
    <property type="match status" value="1"/>
</dbReference>
<evidence type="ECO:0000313" key="7">
    <source>
        <dbReference type="EMBL" id="OUS00190.1"/>
    </source>
</evidence>
<dbReference type="GO" id="GO:0051536">
    <property type="term" value="F:iron-sulfur cluster binding"/>
    <property type="evidence" value="ECO:0007669"/>
    <property type="project" value="UniProtKB-KW"/>
</dbReference>
<dbReference type="InterPro" id="IPR007197">
    <property type="entry name" value="rSAM"/>
</dbReference>
<evidence type="ECO:0000256" key="2">
    <source>
        <dbReference type="ARBA" id="ARBA00022691"/>
    </source>
</evidence>
<accession>A0A1Y5FCV6</accession>
<keyword evidence="4" id="KW-0408">Iron</keyword>
<dbReference type="Proteomes" id="UP000196531">
    <property type="component" value="Unassembled WGS sequence"/>
</dbReference>
<evidence type="ECO:0000256" key="5">
    <source>
        <dbReference type="ARBA" id="ARBA00023014"/>
    </source>
</evidence>
<dbReference type="GO" id="GO:0003824">
    <property type="term" value="F:catalytic activity"/>
    <property type="evidence" value="ECO:0007669"/>
    <property type="project" value="InterPro"/>
</dbReference>
<dbReference type="PANTHER" id="PTHR11228:SF34">
    <property type="entry name" value="TUNGSTEN-CONTAINING ALDEHYDE FERREDOXIN OXIDOREDUCTASE COFACTOR MODIFYING PROTEIN"/>
    <property type="match status" value="1"/>
</dbReference>
<dbReference type="InterPro" id="IPR058240">
    <property type="entry name" value="rSAM_sf"/>
</dbReference>
<dbReference type="CDD" id="cd01335">
    <property type="entry name" value="Radical_SAM"/>
    <property type="match status" value="1"/>
</dbReference>
<evidence type="ECO:0000256" key="3">
    <source>
        <dbReference type="ARBA" id="ARBA00022723"/>
    </source>
</evidence>
<protein>
    <recommendedName>
        <fullName evidence="6">Radical SAM core domain-containing protein</fullName>
    </recommendedName>
</protein>